<dbReference type="KEGG" id="wna:KA717_11330"/>
<protein>
    <submittedName>
        <fullName evidence="2">Uncharacterized protein</fullName>
    </submittedName>
</protein>
<accession>A0A977PYD4</accession>
<evidence type="ECO:0000313" key="2">
    <source>
        <dbReference type="EMBL" id="UXE63193.1"/>
    </source>
</evidence>
<dbReference type="AlphaFoldDB" id="A0A977PYD4"/>
<dbReference type="InterPro" id="IPR029063">
    <property type="entry name" value="SAM-dependent_MTases_sf"/>
</dbReference>
<dbReference type="Proteomes" id="UP001065613">
    <property type="component" value="Chromosome"/>
</dbReference>
<name>A0A977PYD4_9CYAN</name>
<reference evidence="2" key="1">
    <citation type="submission" date="2021-04" db="EMBL/GenBank/DDBJ databases">
        <title>Genome sequence of Woronichinia naegeliana from Washington state freshwater lake bloom.</title>
        <authorList>
            <person name="Dreher T.W."/>
        </authorList>
    </citation>
    <scope>NUCLEOTIDE SEQUENCE</scope>
    <source>
        <strain evidence="2">WA131</strain>
    </source>
</reference>
<evidence type="ECO:0000256" key="1">
    <source>
        <dbReference type="SAM" id="MobiDB-lite"/>
    </source>
</evidence>
<dbReference type="EMBL" id="CP073041">
    <property type="protein sequence ID" value="UXE63193.1"/>
    <property type="molecule type" value="Genomic_DNA"/>
</dbReference>
<sequence>MDYRLAEPELLEKQSPKEDYTNPDTYRSGSPDFTHHSFQAYIRQIDSFPDHFFDVILVDGRARPAAIAHSIKKLAMQGILIVDNSDRDYYFTQTMTSLKTFKHQSFAGLGPTVPVVWKTDIFTHQY</sequence>
<organism evidence="2">
    <name type="scientific">Woronichinia naegeliana WA131</name>
    <dbReference type="NCBI Taxonomy" id="2824559"/>
    <lineage>
        <taxon>Bacteria</taxon>
        <taxon>Bacillati</taxon>
        <taxon>Cyanobacteriota</taxon>
        <taxon>Cyanophyceae</taxon>
        <taxon>Synechococcales</taxon>
        <taxon>Coelosphaeriaceae</taxon>
        <taxon>Woronichinia</taxon>
    </lineage>
</organism>
<gene>
    <name evidence="2" type="ORF">KA717_11330</name>
</gene>
<feature type="region of interest" description="Disordered" evidence="1">
    <location>
        <begin position="1"/>
        <end position="31"/>
    </location>
</feature>
<dbReference type="Gene3D" id="3.40.50.150">
    <property type="entry name" value="Vaccinia Virus protein VP39"/>
    <property type="match status" value="1"/>
</dbReference>
<proteinExistence type="predicted"/>
<feature type="compositionally biased region" description="Basic and acidic residues" evidence="1">
    <location>
        <begin position="1"/>
        <end position="20"/>
    </location>
</feature>